<evidence type="ECO:0000259" key="2">
    <source>
        <dbReference type="Pfam" id="PF07179"/>
    </source>
</evidence>
<evidence type="ECO:0000256" key="1">
    <source>
        <dbReference type="SAM" id="MobiDB-lite"/>
    </source>
</evidence>
<name>A0A8J7IED8_9RHOB</name>
<evidence type="ECO:0000313" key="3">
    <source>
        <dbReference type="EMBL" id="MBI1495523.1"/>
    </source>
</evidence>
<sequence length="269" mass="27970">MSDPISSPLDKALHAMNGAPDDEQARMQFYAEFADTTLILLLTAPAGDDSIAPHMFETDQGAFVVAFDQEERLADFAASIEGGAAEYAQLPGRALAAMLDGQGVGIALNPGVIGAEYLCTPEAVTWLVAVLEQSPEIEEARPGDISHPGEISENLRSALERAMRNATGLASAACLVKAIHRGGAEGLMLGLLDVAPQDEAALAGAVSNAVQFLGDLDLRLDVIFPEKASPFAAQLAQAGLALAIPEVEETTSTGPSAPGMDPATPPRLR</sequence>
<evidence type="ECO:0000313" key="4">
    <source>
        <dbReference type="Proteomes" id="UP000640583"/>
    </source>
</evidence>
<dbReference type="Proteomes" id="UP000640583">
    <property type="component" value="Unassembled WGS sequence"/>
</dbReference>
<dbReference type="Pfam" id="PF07179">
    <property type="entry name" value="SseB"/>
    <property type="match status" value="1"/>
</dbReference>
<dbReference type="InterPro" id="IPR009839">
    <property type="entry name" value="SseB_N"/>
</dbReference>
<protein>
    <submittedName>
        <fullName evidence="3">SseB family protein</fullName>
    </submittedName>
</protein>
<comment type="caution">
    <text evidence="3">The sequence shown here is derived from an EMBL/GenBank/DDBJ whole genome shotgun (WGS) entry which is preliminary data.</text>
</comment>
<dbReference type="RefSeq" id="WP_228850218.1">
    <property type="nucleotide sequence ID" value="NZ_JADCKQ010000023.1"/>
</dbReference>
<feature type="domain" description="SseB protein N-terminal" evidence="2">
    <location>
        <begin position="9"/>
        <end position="111"/>
    </location>
</feature>
<accession>A0A8J7IED8</accession>
<keyword evidence="4" id="KW-1185">Reference proteome</keyword>
<dbReference type="EMBL" id="JADCKQ010000023">
    <property type="protein sequence ID" value="MBI1495523.1"/>
    <property type="molecule type" value="Genomic_DNA"/>
</dbReference>
<feature type="region of interest" description="Disordered" evidence="1">
    <location>
        <begin position="248"/>
        <end position="269"/>
    </location>
</feature>
<reference evidence="3" key="1">
    <citation type="submission" date="2020-10" db="EMBL/GenBank/DDBJ databases">
        <title>Paenihalocynthiibacter styelae gen. nov., sp. nov., isolated from stalked sea squirt Styela clava.</title>
        <authorList>
            <person name="Kim Y.-O."/>
            <person name="Yoon J.-H."/>
        </authorList>
    </citation>
    <scope>NUCLEOTIDE SEQUENCE</scope>
    <source>
        <strain evidence="3">MYP1-1</strain>
    </source>
</reference>
<organism evidence="3 4">
    <name type="scientific">Halocynthiibacter styelae</name>
    <dbReference type="NCBI Taxonomy" id="2761955"/>
    <lineage>
        <taxon>Bacteria</taxon>
        <taxon>Pseudomonadati</taxon>
        <taxon>Pseudomonadota</taxon>
        <taxon>Alphaproteobacteria</taxon>
        <taxon>Rhodobacterales</taxon>
        <taxon>Paracoccaceae</taxon>
        <taxon>Halocynthiibacter</taxon>
    </lineage>
</organism>
<dbReference type="AlphaFoldDB" id="A0A8J7IED8"/>
<gene>
    <name evidence="3" type="ORF">H1D41_17945</name>
</gene>
<proteinExistence type="predicted"/>